<feature type="transmembrane region" description="Helical" evidence="11">
    <location>
        <begin position="209"/>
        <end position="233"/>
    </location>
</feature>
<dbReference type="RefSeq" id="WP_261962239.1">
    <property type="nucleotide sequence ID" value="NZ_BAAAXA010000001.1"/>
</dbReference>
<gene>
    <name evidence="12" type="ORF">GCM10017581_006660</name>
</gene>
<feature type="transmembrane region" description="Helical" evidence="11">
    <location>
        <begin position="331"/>
        <end position="349"/>
    </location>
</feature>
<dbReference type="GO" id="GO:0031501">
    <property type="term" value="C:mannosyltransferase complex"/>
    <property type="evidence" value="ECO:0007669"/>
    <property type="project" value="TreeGrafter"/>
</dbReference>
<feature type="transmembrane region" description="Helical" evidence="11">
    <location>
        <begin position="369"/>
        <end position="395"/>
    </location>
</feature>
<keyword evidence="8 11" id="KW-1133">Transmembrane helix</keyword>
<organism evidence="12 13">
    <name type="scientific">Dactylosporangium matsuzakiense</name>
    <dbReference type="NCBI Taxonomy" id="53360"/>
    <lineage>
        <taxon>Bacteria</taxon>
        <taxon>Bacillati</taxon>
        <taxon>Actinomycetota</taxon>
        <taxon>Actinomycetes</taxon>
        <taxon>Micromonosporales</taxon>
        <taxon>Micromonosporaceae</taxon>
        <taxon>Dactylosporangium</taxon>
    </lineage>
</organism>
<dbReference type="InterPro" id="IPR007315">
    <property type="entry name" value="PIG-V/Gpi18"/>
</dbReference>
<evidence type="ECO:0000313" key="13">
    <source>
        <dbReference type="Proteomes" id="UP001143480"/>
    </source>
</evidence>
<proteinExistence type="predicted"/>
<feature type="region of interest" description="Disordered" evidence="10">
    <location>
        <begin position="1"/>
        <end position="126"/>
    </location>
</feature>
<keyword evidence="5" id="KW-0808">Transferase</keyword>
<feature type="compositionally biased region" description="Basic and acidic residues" evidence="10">
    <location>
        <begin position="169"/>
        <end position="191"/>
    </location>
</feature>
<feature type="transmembrane region" description="Helical" evidence="11">
    <location>
        <begin position="475"/>
        <end position="495"/>
    </location>
</feature>
<protein>
    <recommendedName>
        <fullName evidence="14">Mannosyltransferase PIG-V</fullName>
    </recommendedName>
</protein>
<keyword evidence="4" id="KW-0328">Glycosyltransferase</keyword>
<feature type="region of interest" description="Disordered" evidence="10">
    <location>
        <begin position="154"/>
        <end position="203"/>
    </location>
</feature>
<keyword evidence="13" id="KW-1185">Reference proteome</keyword>
<comment type="subcellular location">
    <subcellularLocation>
        <location evidence="1">Endoplasmic reticulum membrane</location>
        <topology evidence="1">Multi-pass membrane protein</topology>
    </subcellularLocation>
</comment>
<evidence type="ECO:0000256" key="1">
    <source>
        <dbReference type="ARBA" id="ARBA00004477"/>
    </source>
</evidence>
<feature type="transmembrane region" description="Helical" evidence="11">
    <location>
        <begin position="507"/>
        <end position="524"/>
    </location>
</feature>
<feature type="transmembrane region" description="Helical" evidence="11">
    <location>
        <begin position="407"/>
        <end position="427"/>
    </location>
</feature>
<dbReference type="AlphaFoldDB" id="A0A9W6KEQ1"/>
<keyword evidence="3" id="KW-0337">GPI-anchor biosynthesis</keyword>
<feature type="transmembrane region" description="Helical" evidence="11">
    <location>
        <begin position="561"/>
        <end position="578"/>
    </location>
</feature>
<feature type="compositionally biased region" description="Low complexity" evidence="10">
    <location>
        <begin position="52"/>
        <end position="64"/>
    </location>
</feature>
<evidence type="ECO:0000256" key="10">
    <source>
        <dbReference type="SAM" id="MobiDB-lite"/>
    </source>
</evidence>
<evidence type="ECO:0000256" key="3">
    <source>
        <dbReference type="ARBA" id="ARBA00022502"/>
    </source>
</evidence>
<evidence type="ECO:0008006" key="14">
    <source>
        <dbReference type="Google" id="ProtNLM"/>
    </source>
</evidence>
<dbReference type="PANTHER" id="PTHR12468">
    <property type="entry name" value="GPI MANNOSYLTRANSFERASE 2"/>
    <property type="match status" value="1"/>
</dbReference>
<dbReference type="GO" id="GO:0000009">
    <property type="term" value="F:alpha-1,6-mannosyltransferase activity"/>
    <property type="evidence" value="ECO:0007669"/>
    <property type="project" value="InterPro"/>
</dbReference>
<reference evidence="12" key="1">
    <citation type="journal article" date="2014" name="Int. J. Syst. Evol. Microbiol.">
        <title>Complete genome sequence of Corynebacterium casei LMG S-19264T (=DSM 44701T), isolated from a smear-ripened cheese.</title>
        <authorList>
            <consortium name="US DOE Joint Genome Institute (JGI-PGF)"/>
            <person name="Walter F."/>
            <person name="Albersmeier A."/>
            <person name="Kalinowski J."/>
            <person name="Ruckert C."/>
        </authorList>
    </citation>
    <scope>NUCLEOTIDE SEQUENCE</scope>
    <source>
        <strain evidence="12">VKM Ac-1321</strain>
    </source>
</reference>
<dbReference type="EMBL" id="BSFP01000002">
    <property type="protein sequence ID" value="GLK98925.1"/>
    <property type="molecule type" value="Genomic_DNA"/>
</dbReference>
<evidence type="ECO:0000256" key="5">
    <source>
        <dbReference type="ARBA" id="ARBA00022679"/>
    </source>
</evidence>
<feature type="transmembrane region" description="Helical" evidence="11">
    <location>
        <begin position="297"/>
        <end position="319"/>
    </location>
</feature>
<dbReference type="GO" id="GO:0016020">
    <property type="term" value="C:membrane"/>
    <property type="evidence" value="ECO:0007669"/>
    <property type="project" value="GOC"/>
</dbReference>
<dbReference type="PANTHER" id="PTHR12468:SF2">
    <property type="entry name" value="GPI MANNOSYLTRANSFERASE 2"/>
    <property type="match status" value="1"/>
</dbReference>
<dbReference type="GO" id="GO:0004376">
    <property type="term" value="F:GPI mannosyltransferase activity"/>
    <property type="evidence" value="ECO:0007669"/>
    <property type="project" value="InterPro"/>
</dbReference>
<reference evidence="12" key="2">
    <citation type="submission" date="2023-01" db="EMBL/GenBank/DDBJ databases">
        <authorList>
            <person name="Sun Q."/>
            <person name="Evtushenko L."/>
        </authorList>
    </citation>
    <scope>NUCLEOTIDE SEQUENCE</scope>
    <source>
        <strain evidence="12">VKM Ac-1321</strain>
    </source>
</reference>
<feature type="transmembrane region" description="Helical" evidence="11">
    <location>
        <begin position="530"/>
        <end position="549"/>
    </location>
</feature>
<evidence type="ECO:0000256" key="8">
    <source>
        <dbReference type="ARBA" id="ARBA00022989"/>
    </source>
</evidence>
<evidence type="ECO:0000256" key="6">
    <source>
        <dbReference type="ARBA" id="ARBA00022692"/>
    </source>
</evidence>
<evidence type="ECO:0000256" key="4">
    <source>
        <dbReference type="ARBA" id="ARBA00022676"/>
    </source>
</evidence>
<keyword evidence="6 11" id="KW-0812">Transmembrane</keyword>
<dbReference type="GO" id="GO:0006506">
    <property type="term" value="P:GPI anchor biosynthetic process"/>
    <property type="evidence" value="ECO:0007669"/>
    <property type="project" value="UniProtKB-KW"/>
</dbReference>
<dbReference type="Pfam" id="PF04188">
    <property type="entry name" value="Mannosyl_trans2"/>
    <property type="match status" value="1"/>
</dbReference>
<evidence type="ECO:0000256" key="9">
    <source>
        <dbReference type="ARBA" id="ARBA00023136"/>
    </source>
</evidence>
<sequence length="584" mass="62722">MDADDSGPATTPVAASPPPPDRTAGAAAPFDARPVDAPSTPVGPPTTAAPLDTQADRQTTAAARAARHATEAAATEAAAPFDARPVDAQFTPVGPPANSAPLDTQADRQTTADARSARHATAIADTAVPDGEAGADARAQANGRAAGEVRTVAAPGGSVESGSTQIAGVRDRAAPDAVDVRKAAGSERVGAEDEGPDGEGAGDRPWRRALIAGFWIFVAGKVALAAVTAFSWIGEKRPNVTAAYIAAQWASQWDSKWFIDIAQRGYYPEPEKAPAAFFPMYPMLIRILTPLCLGKPWVAALLVANVASFGALVVLYRLTEREFGRVVAGRTVFYLVAFPTAFFLTAAYNEGLFIGLMVAAVYCLRRQHWWWAGAFSGLAVFTRSAGVLLAGAFVWEYVRVHRFTLRTSALAVLLVPVGVAGVAVFSLNAYGEPFAFLKAQQYWGRHLDWPWMPVWRGVQSLHSGLGLRYGFSDVWVHNLLELATALMCIALLVLNFVGPWKVRRDQWVMPLIGIGLTLLMISFPSSHQPYPLYSASRFGLEIFPAFMILARIGARQWVDRIVIALFFMLQAVLAAYFVRGGWVA</sequence>
<keyword evidence="9 11" id="KW-0472">Membrane</keyword>
<dbReference type="Proteomes" id="UP001143480">
    <property type="component" value="Unassembled WGS sequence"/>
</dbReference>
<evidence type="ECO:0000313" key="12">
    <source>
        <dbReference type="EMBL" id="GLK98925.1"/>
    </source>
</evidence>
<evidence type="ECO:0000256" key="11">
    <source>
        <dbReference type="SAM" id="Phobius"/>
    </source>
</evidence>
<keyword evidence="7" id="KW-0256">Endoplasmic reticulum</keyword>
<comment type="caution">
    <text evidence="12">The sequence shown here is derived from an EMBL/GenBank/DDBJ whole genome shotgun (WGS) entry which is preliminary data.</text>
</comment>
<evidence type="ECO:0000256" key="7">
    <source>
        <dbReference type="ARBA" id="ARBA00022824"/>
    </source>
</evidence>
<accession>A0A9W6KEQ1</accession>
<name>A0A9W6KEQ1_9ACTN</name>
<comment type="pathway">
    <text evidence="2">Glycolipid biosynthesis; glycosylphosphatidylinositol-anchor biosynthesis.</text>
</comment>
<evidence type="ECO:0000256" key="2">
    <source>
        <dbReference type="ARBA" id="ARBA00004687"/>
    </source>
</evidence>